<organism evidence="6 7">
    <name type="scientific">Polytolypa hystricis (strain UAMH7299)</name>
    <dbReference type="NCBI Taxonomy" id="1447883"/>
    <lineage>
        <taxon>Eukaryota</taxon>
        <taxon>Fungi</taxon>
        <taxon>Dikarya</taxon>
        <taxon>Ascomycota</taxon>
        <taxon>Pezizomycotina</taxon>
        <taxon>Eurotiomycetes</taxon>
        <taxon>Eurotiomycetidae</taxon>
        <taxon>Onygenales</taxon>
        <taxon>Onygenales incertae sedis</taxon>
        <taxon>Polytolypa</taxon>
    </lineage>
</organism>
<accession>A0A2B7X7R1</accession>
<protein>
    <recommendedName>
        <fullName evidence="5">FAD/NAD(P)-binding domain-containing protein</fullName>
    </recommendedName>
</protein>
<dbReference type="PRINTS" id="PR00411">
    <property type="entry name" value="PNDRDTASEI"/>
</dbReference>
<dbReference type="GO" id="GO:0050660">
    <property type="term" value="F:flavin adenine dinucleotide binding"/>
    <property type="evidence" value="ECO:0007669"/>
    <property type="project" value="TreeGrafter"/>
</dbReference>
<evidence type="ECO:0000256" key="3">
    <source>
        <dbReference type="ARBA" id="ARBA00022827"/>
    </source>
</evidence>
<name>A0A2B7X7R1_POLH7</name>
<dbReference type="InterPro" id="IPR036188">
    <property type="entry name" value="FAD/NAD-bd_sf"/>
</dbReference>
<dbReference type="Gene3D" id="3.50.50.100">
    <property type="match status" value="1"/>
</dbReference>
<sequence length="385" mass="40947">MTKQTSVVVIGGSYAGTKVAHSILKQLPGVKVTLINPSKQYYFNIAAPRILVKPNDFKPEQYLFNIPDRFKSYDSKLFEFVQGFATSIDADAKTVTVEGVQSAVISYDYLIIATGSTSNATLGKDSELAPFKPTNSDDLQSAIESTQKTISQAKTVIIGGAGPVGVEFAGEVAEAFSEGKDKFVTLVTSSERVLPTLKAGAGTAAKGMLENLGVKVLTSRKVESATFDSKLKSWSVVLDGGETLTADAYFATTGVVPNSSFVPAHLLNKDGWVSVDSEFRVQSSKDDAATKLPIYALGDIASISDRFYHRVAGQAAVLLANLKADITGAGKRAQYATSQMTMCVAPVGKKVGTGQIGCWVTWSWFVVFAKGKDFMISKAEGGILG</sequence>
<dbReference type="OrthoDB" id="202203at2759"/>
<keyword evidence="2" id="KW-0285">Flavoprotein</keyword>
<comment type="caution">
    <text evidence="6">The sequence shown here is derived from an EMBL/GenBank/DDBJ whole genome shotgun (WGS) entry which is preliminary data.</text>
</comment>
<dbReference type="AlphaFoldDB" id="A0A2B7X7R1"/>
<evidence type="ECO:0000259" key="5">
    <source>
        <dbReference type="Pfam" id="PF07992"/>
    </source>
</evidence>
<dbReference type="EMBL" id="PDNA01000193">
    <property type="protein sequence ID" value="PGH05005.1"/>
    <property type="molecule type" value="Genomic_DNA"/>
</dbReference>
<dbReference type="GO" id="GO:0005737">
    <property type="term" value="C:cytoplasm"/>
    <property type="evidence" value="ECO:0007669"/>
    <property type="project" value="TreeGrafter"/>
</dbReference>
<evidence type="ECO:0000313" key="7">
    <source>
        <dbReference type="Proteomes" id="UP000224634"/>
    </source>
</evidence>
<evidence type="ECO:0000313" key="6">
    <source>
        <dbReference type="EMBL" id="PGH05005.1"/>
    </source>
</evidence>
<keyword evidence="4" id="KW-0560">Oxidoreductase</keyword>
<proteinExistence type="inferred from homology"/>
<dbReference type="GO" id="GO:0004174">
    <property type="term" value="F:electron-transferring-flavoprotein dehydrogenase activity"/>
    <property type="evidence" value="ECO:0007669"/>
    <property type="project" value="TreeGrafter"/>
</dbReference>
<feature type="domain" description="FAD/NAD(P)-binding" evidence="5">
    <location>
        <begin position="6"/>
        <end position="304"/>
    </location>
</feature>
<dbReference type="PANTHER" id="PTHR43735">
    <property type="entry name" value="APOPTOSIS-INDUCING FACTOR 1"/>
    <property type="match status" value="1"/>
</dbReference>
<keyword evidence="3" id="KW-0274">FAD</keyword>
<evidence type="ECO:0000256" key="1">
    <source>
        <dbReference type="ARBA" id="ARBA00006442"/>
    </source>
</evidence>
<dbReference type="Proteomes" id="UP000224634">
    <property type="component" value="Unassembled WGS sequence"/>
</dbReference>
<gene>
    <name evidence="6" type="ORF">AJ80_08432</name>
</gene>
<dbReference type="Pfam" id="PF07992">
    <property type="entry name" value="Pyr_redox_2"/>
    <property type="match status" value="1"/>
</dbReference>
<keyword evidence="7" id="KW-1185">Reference proteome</keyword>
<dbReference type="PANTHER" id="PTHR43735:SF3">
    <property type="entry name" value="FERROPTOSIS SUPPRESSOR PROTEIN 1"/>
    <property type="match status" value="1"/>
</dbReference>
<evidence type="ECO:0000256" key="4">
    <source>
        <dbReference type="ARBA" id="ARBA00023002"/>
    </source>
</evidence>
<evidence type="ECO:0000256" key="2">
    <source>
        <dbReference type="ARBA" id="ARBA00022630"/>
    </source>
</evidence>
<dbReference type="InterPro" id="IPR023753">
    <property type="entry name" value="FAD/NAD-binding_dom"/>
</dbReference>
<dbReference type="STRING" id="1447883.A0A2B7X7R1"/>
<dbReference type="SUPFAM" id="SSF51905">
    <property type="entry name" value="FAD/NAD(P)-binding domain"/>
    <property type="match status" value="1"/>
</dbReference>
<dbReference type="PRINTS" id="PR00368">
    <property type="entry name" value="FADPNR"/>
</dbReference>
<comment type="similarity">
    <text evidence="1">Belongs to the FAD-dependent oxidoreductase family.</text>
</comment>
<reference evidence="6 7" key="1">
    <citation type="submission" date="2017-10" db="EMBL/GenBank/DDBJ databases">
        <title>Comparative genomics in systemic dimorphic fungi from Ajellomycetaceae.</title>
        <authorList>
            <person name="Munoz J.F."/>
            <person name="Mcewen J.G."/>
            <person name="Clay O.K."/>
            <person name="Cuomo C.A."/>
        </authorList>
    </citation>
    <scope>NUCLEOTIDE SEQUENCE [LARGE SCALE GENOMIC DNA]</scope>
    <source>
        <strain evidence="6 7">UAMH7299</strain>
    </source>
</reference>